<feature type="transmembrane region" description="Helical" evidence="6">
    <location>
        <begin position="129"/>
        <end position="150"/>
    </location>
</feature>
<sequence>MDFLTALGTIIILDLVLAGDNAVVIAMASRNLPQDMRQKVIYIGTAGAVIIRILMTVLAAYLLTIPYIQAVGGLLLLPIAMKLLNPSAKTEKINAATNFSSAVKTIIAADAVMGIDNVLAIAGAAHGSFALVVAGLLISVPIVVWGSGLIAKCMDKYPALIILGASILAYTSASMIINDRVVGNILLNFNGYIRYILPVFFIAAVVSSPYFYRVKERTLNK</sequence>
<feature type="transmembrane region" description="Helical" evidence="6">
    <location>
        <begin position="6"/>
        <end position="28"/>
    </location>
</feature>
<accession>A0ABT9Y8B2</accession>
<reference evidence="7 8" key="1">
    <citation type="submission" date="2023-07" db="EMBL/GenBank/DDBJ databases">
        <title>Genomic Encyclopedia of Type Strains, Phase IV (KMG-IV): sequencing the most valuable type-strain genomes for metagenomic binning, comparative biology and taxonomic classification.</title>
        <authorList>
            <person name="Goeker M."/>
        </authorList>
    </citation>
    <scope>NUCLEOTIDE SEQUENCE [LARGE SCALE GENOMIC DNA]</scope>
    <source>
        <strain evidence="7 8">DSM 16980</strain>
    </source>
</reference>
<dbReference type="RefSeq" id="WP_196604228.1">
    <property type="nucleotide sequence ID" value="NZ_CP116940.1"/>
</dbReference>
<dbReference type="Pfam" id="PF03741">
    <property type="entry name" value="TerC"/>
    <property type="match status" value="1"/>
</dbReference>
<organism evidence="7 8">
    <name type="scientific">Pectinatus haikarae</name>
    <dbReference type="NCBI Taxonomy" id="349096"/>
    <lineage>
        <taxon>Bacteria</taxon>
        <taxon>Bacillati</taxon>
        <taxon>Bacillota</taxon>
        <taxon>Negativicutes</taxon>
        <taxon>Selenomonadales</taxon>
        <taxon>Selenomonadaceae</taxon>
        <taxon>Pectinatus</taxon>
    </lineage>
</organism>
<feature type="transmembrane region" description="Helical" evidence="6">
    <location>
        <begin position="157"/>
        <end position="177"/>
    </location>
</feature>
<feature type="transmembrane region" description="Helical" evidence="6">
    <location>
        <begin position="67"/>
        <end position="84"/>
    </location>
</feature>
<dbReference type="PANTHER" id="PTHR30238:SF4">
    <property type="entry name" value="SLL1022 PROTEIN"/>
    <property type="match status" value="1"/>
</dbReference>
<comment type="similarity">
    <text evidence="2">Belongs to the TerC family.</text>
</comment>
<comment type="subcellular location">
    <subcellularLocation>
        <location evidence="1">Membrane</location>
        <topology evidence="1">Multi-pass membrane protein</topology>
    </subcellularLocation>
</comment>
<evidence type="ECO:0000313" key="7">
    <source>
        <dbReference type="EMBL" id="MDQ0203951.1"/>
    </source>
</evidence>
<dbReference type="Proteomes" id="UP001239167">
    <property type="component" value="Unassembled WGS sequence"/>
</dbReference>
<evidence type="ECO:0000256" key="2">
    <source>
        <dbReference type="ARBA" id="ARBA00007511"/>
    </source>
</evidence>
<evidence type="ECO:0000256" key="5">
    <source>
        <dbReference type="ARBA" id="ARBA00023136"/>
    </source>
</evidence>
<feature type="transmembrane region" description="Helical" evidence="6">
    <location>
        <begin position="40"/>
        <end position="61"/>
    </location>
</feature>
<feature type="transmembrane region" description="Helical" evidence="6">
    <location>
        <begin position="105"/>
        <end position="123"/>
    </location>
</feature>
<comment type="caution">
    <text evidence="7">The sequence shown here is derived from an EMBL/GenBank/DDBJ whole genome shotgun (WGS) entry which is preliminary data.</text>
</comment>
<evidence type="ECO:0000313" key="8">
    <source>
        <dbReference type="Proteomes" id="UP001239167"/>
    </source>
</evidence>
<proteinExistence type="inferred from homology"/>
<evidence type="ECO:0000256" key="4">
    <source>
        <dbReference type="ARBA" id="ARBA00022989"/>
    </source>
</evidence>
<evidence type="ECO:0000256" key="6">
    <source>
        <dbReference type="SAM" id="Phobius"/>
    </source>
</evidence>
<dbReference type="PANTHER" id="PTHR30238">
    <property type="entry name" value="MEMBRANE BOUND PREDICTED REDOX MODULATOR"/>
    <property type="match status" value="1"/>
</dbReference>
<keyword evidence="8" id="KW-1185">Reference proteome</keyword>
<gene>
    <name evidence="7" type="ORF">J2S01_001671</name>
</gene>
<dbReference type="InterPro" id="IPR022301">
    <property type="entry name" value="Integral_membrane_YjbE"/>
</dbReference>
<protein>
    <submittedName>
        <fullName evidence="7">YjbE family integral membrane protein</fullName>
    </submittedName>
</protein>
<keyword evidence="4 6" id="KW-1133">Transmembrane helix</keyword>
<dbReference type="NCBIfam" id="TIGR03717">
    <property type="entry name" value="R_switched_YjbE"/>
    <property type="match status" value="1"/>
</dbReference>
<name>A0ABT9Y8B2_9FIRM</name>
<keyword evidence="3 6" id="KW-0812">Transmembrane</keyword>
<evidence type="ECO:0000256" key="1">
    <source>
        <dbReference type="ARBA" id="ARBA00004141"/>
    </source>
</evidence>
<keyword evidence="5 6" id="KW-0472">Membrane</keyword>
<evidence type="ECO:0000256" key="3">
    <source>
        <dbReference type="ARBA" id="ARBA00022692"/>
    </source>
</evidence>
<dbReference type="InterPro" id="IPR005496">
    <property type="entry name" value="Integral_membrane_TerC"/>
</dbReference>
<feature type="transmembrane region" description="Helical" evidence="6">
    <location>
        <begin position="192"/>
        <end position="212"/>
    </location>
</feature>
<dbReference type="EMBL" id="JAUSUE010000011">
    <property type="protein sequence ID" value="MDQ0203951.1"/>
    <property type="molecule type" value="Genomic_DNA"/>
</dbReference>